<dbReference type="InParanoid" id="E9H545"/>
<gene>
    <name evidence="2" type="ORF">DAPPUDRAFT_253569</name>
</gene>
<sequence length="489" mass="52271">MMRTIPAHVNPAILELDVSIELPTMAVYFEEDPWIAAKQLISTMTRLKVRDQLDYICQKCDKKIDDASDIEPSVHYDKIYATTSGIPEVRWFQLATRNPLVETAAAPLLGVVNQPSGTGWVAPAVRKGLGCSSRQEGGSFAPAVRKREGTPAVSRQSAPIGLTAEKFCEKFKLEILLGIHSPTAINLQEAVTASSGITGPFISAVGEEAIIVAQQRGARRQQELEASKKKRRRTESKGWAMLMVAKKISQKTTNSSSGSFAVSPSPSKSISSGSSLVATSTSPFKVSLCNNIEDTQGVKRKIFDRTESDIQDVVVISDLDEAYSEVSNELPPTPPPSRLSSLLAAPTVAIGKRTVTTPDPATGRKTFSASSDENVAASAALTPPAFAVRMRTATASGLVPDASRKTITSSSDDVAIWAPLTAPNVAIREKTITARVHAANRKTISASSASLADPSVAIRKVSVNCPSYSGRKEDDSGVLGFPRNSVCRY</sequence>
<evidence type="ECO:0000313" key="3">
    <source>
        <dbReference type="Proteomes" id="UP000000305"/>
    </source>
</evidence>
<proteinExistence type="predicted"/>
<evidence type="ECO:0000256" key="1">
    <source>
        <dbReference type="SAM" id="MobiDB-lite"/>
    </source>
</evidence>
<dbReference type="KEGG" id="dpx:DAPPUDRAFT_253569"/>
<protein>
    <submittedName>
        <fullName evidence="2">Uncharacterized protein</fullName>
    </submittedName>
</protein>
<feature type="region of interest" description="Disordered" evidence="1">
    <location>
        <begin position="217"/>
        <end position="236"/>
    </location>
</feature>
<dbReference type="HOGENOM" id="CLU_558095_0_0_1"/>
<feature type="region of interest" description="Disordered" evidence="1">
    <location>
        <begin position="253"/>
        <end position="274"/>
    </location>
</feature>
<dbReference type="Proteomes" id="UP000000305">
    <property type="component" value="Unassembled WGS sequence"/>
</dbReference>
<evidence type="ECO:0000313" key="2">
    <source>
        <dbReference type="EMBL" id="EFX73143.1"/>
    </source>
</evidence>
<organism evidence="2 3">
    <name type="scientific">Daphnia pulex</name>
    <name type="common">Water flea</name>
    <dbReference type="NCBI Taxonomy" id="6669"/>
    <lineage>
        <taxon>Eukaryota</taxon>
        <taxon>Metazoa</taxon>
        <taxon>Ecdysozoa</taxon>
        <taxon>Arthropoda</taxon>
        <taxon>Crustacea</taxon>
        <taxon>Branchiopoda</taxon>
        <taxon>Diplostraca</taxon>
        <taxon>Cladocera</taxon>
        <taxon>Anomopoda</taxon>
        <taxon>Daphniidae</taxon>
        <taxon>Daphnia</taxon>
    </lineage>
</organism>
<keyword evidence="3" id="KW-1185">Reference proteome</keyword>
<dbReference type="AlphaFoldDB" id="E9H545"/>
<feature type="compositionally biased region" description="Low complexity" evidence="1">
    <location>
        <begin position="255"/>
        <end position="274"/>
    </location>
</feature>
<name>E9H545_DAPPU</name>
<dbReference type="EMBL" id="GL732593">
    <property type="protein sequence ID" value="EFX73143.1"/>
    <property type="molecule type" value="Genomic_DNA"/>
</dbReference>
<reference evidence="2 3" key="1">
    <citation type="journal article" date="2011" name="Science">
        <title>The ecoresponsive genome of Daphnia pulex.</title>
        <authorList>
            <person name="Colbourne J.K."/>
            <person name="Pfrender M.E."/>
            <person name="Gilbert D."/>
            <person name="Thomas W.K."/>
            <person name="Tucker A."/>
            <person name="Oakley T.H."/>
            <person name="Tokishita S."/>
            <person name="Aerts A."/>
            <person name="Arnold G.J."/>
            <person name="Basu M.K."/>
            <person name="Bauer D.J."/>
            <person name="Caceres C.E."/>
            <person name="Carmel L."/>
            <person name="Casola C."/>
            <person name="Choi J.H."/>
            <person name="Detter J.C."/>
            <person name="Dong Q."/>
            <person name="Dusheyko S."/>
            <person name="Eads B.D."/>
            <person name="Frohlich T."/>
            <person name="Geiler-Samerotte K.A."/>
            <person name="Gerlach D."/>
            <person name="Hatcher P."/>
            <person name="Jogdeo S."/>
            <person name="Krijgsveld J."/>
            <person name="Kriventseva E.V."/>
            <person name="Kultz D."/>
            <person name="Laforsch C."/>
            <person name="Lindquist E."/>
            <person name="Lopez J."/>
            <person name="Manak J.R."/>
            <person name="Muller J."/>
            <person name="Pangilinan J."/>
            <person name="Patwardhan R.P."/>
            <person name="Pitluck S."/>
            <person name="Pritham E.J."/>
            <person name="Rechtsteiner A."/>
            <person name="Rho M."/>
            <person name="Rogozin I.B."/>
            <person name="Sakarya O."/>
            <person name="Salamov A."/>
            <person name="Schaack S."/>
            <person name="Shapiro H."/>
            <person name="Shiga Y."/>
            <person name="Skalitzky C."/>
            <person name="Smith Z."/>
            <person name="Souvorov A."/>
            <person name="Sung W."/>
            <person name="Tang Z."/>
            <person name="Tsuchiya D."/>
            <person name="Tu H."/>
            <person name="Vos H."/>
            <person name="Wang M."/>
            <person name="Wolf Y.I."/>
            <person name="Yamagata H."/>
            <person name="Yamada T."/>
            <person name="Ye Y."/>
            <person name="Shaw J.R."/>
            <person name="Andrews J."/>
            <person name="Crease T.J."/>
            <person name="Tang H."/>
            <person name="Lucas S.M."/>
            <person name="Robertson H.M."/>
            <person name="Bork P."/>
            <person name="Koonin E.V."/>
            <person name="Zdobnov E.M."/>
            <person name="Grigoriev I.V."/>
            <person name="Lynch M."/>
            <person name="Boore J.L."/>
        </authorList>
    </citation>
    <scope>NUCLEOTIDE SEQUENCE [LARGE SCALE GENOMIC DNA]</scope>
</reference>
<accession>E9H545</accession>